<protein>
    <submittedName>
        <fullName evidence="2">Uncharacterized protein</fullName>
    </submittedName>
</protein>
<evidence type="ECO:0000256" key="1">
    <source>
        <dbReference type="SAM" id="MobiDB-lite"/>
    </source>
</evidence>
<organism evidence="2 3">
    <name type="scientific">Halomonas alimentaria</name>
    <dbReference type="NCBI Taxonomy" id="147248"/>
    <lineage>
        <taxon>Bacteria</taxon>
        <taxon>Pseudomonadati</taxon>
        <taxon>Pseudomonadota</taxon>
        <taxon>Gammaproteobacteria</taxon>
        <taxon>Oceanospirillales</taxon>
        <taxon>Halomonadaceae</taxon>
        <taxon>Halomonas</taxon>
    </lineage>
</organism>
<reference evidence="2 3" key="1">
    <citation type="submission" date="2019-12" db="EMBL/GenBank/DDBJ databases">
        <title>Draft genome sequencing of Halomonas alimentaria DSM 15356.</title>
        <authorList>
            <person name="Pandiyan K."/>
            <person name="Kushwaha P."/>
            <person name="Gowdham M."/>
            <person name="Chakdar H."/>
            <person name="Singh A."/>
            <person name="Kumar M."/>
            <person name="Saxena A.K."/>
        </authorList>
    </citation>
    <scope>NUCLEOTIDE SEQUENCE [LARGE SCALE GENOMIC DNA]</scope>
    <source>
        <strain evidence="2 3">DSM 15356</strain>
    </source>
</reference>
<name>A0A7X4W2N9_9GAMM</name>
<evidence type="ECO:0000313" key="2">
    <source>
        <dbReference type="EMBL" id="NAW33277.1"/>
    </source>
</evidence>
<gene>
    <name evidence="2" type="ORF">GRB96_02420</name>
</gene>
<dbReference type="OrthoDB" id="6164231at2"/>
<keyword evidence="3" id="KW-1185">Reference proteome</keyword>
<dbReference type="Proteomes" id="UP000487929">
    <property type="component" value="Unassembled WGS sequence"/>
</dbReference>
<feature type="region of interest" description="Disordered" evidence="1">
    <location>
        <begin position="179"/>
        <end position="204"/>
    </location>
</feature>
<dbReference type="AlphaFoldDB" id="A0A7X4W2N9"/>
<sequence length="204" mass="23401">MRAYMKRTISPMLGKLFGRQPIWVWSIKQADEELLHLVGRGTLESDMKPKKLRAQLLAGQYRGGIRIGDTGMVINSRLLEAIVPEEEFWLDDTQNAALWQGKRWRLAWVPQRSWYYEGRLVAERNPTSDSPALISTEDVSRIGQQINRDGAPPGEVVFRPVNALEDPLQDTQAAIKEVRERRKRSRKGWREDGSWGPLGEPPEK</sequence>
<comment type="caution">
    <text evidence="2">The sequence shown here is derived from an EMBL/GenBank/DDBJ whole genome shotgun (WGS) entry which is preliminary data.</text>
</comment>
<dbReference type="EMBL" id="WUTT01000001">
    <property type="protein sequence ID" value="NAW33277.1"/>
    <property type="molecule type" value="Genomic_DNA"/>
</dbReference>
<evidence type="ECO:0000313" key="3">
    <source>
        <dbReference type="Proteomes" id="UP000487929"/>
    </source>
</evidence>
<proteinExistence type="predicted"/>
<accession>A0A7X4W2N9</accession>